<sequence>MSPAPIAQSVSTEWVEALPVGTPLRCTAAHDRTVLAIKTGNAQTHGRDIWQTTDGATVTSFTIASNHPVLHVPATEPTVFAIQDDLRTWLDETDMEPPFSHLLRDADDRPWILTWSEDDPFVISYPEESGDGAMPEPATYHGPITLPTYPVRRVIEETL</sequence>
<keyword evidence="2" id="KW-1185">Reference proteome</keyword>
<accession>A0A9D5UAN2</accession>
<proteinExistence type="predicted"/>
<organism evidence="1 2">
    <name type="scientific">Oerskovia douganii</name>
    <dbReference type="NCBI Taxonomy" id="2762210"/>
    <lineage>
        <taxon>Bacteria</taxon>
        <taxon>Bacillati</taxon>
        <taxon>Actinomycetota</taxon>
        <taxon>Actinomycetes</taxon>
        <taxon>Micrococcales</taxon>
        <taxon>Cellulomonadaceae</taxon>
        <taxon>Oerskovia</taxon>
    </lineage>
</organism>
<comment type="caution">
    <text evidence="1">The sequence shown here is derived from an EMBL/GenBank/DDBJ whole genome shotgun (WGS) entry which is preliminary data.</text>
</comment>
<dbReference type="RefSeq" id="WP_193720493.1">
    <property type="nucleotide sequence ID" value="NZ_JACSPN010000017.1"/>
</dbReference>
<name>A0A9D5UAN2_9CELL</name>
<gene>
    <name evidence="1" type="ORF">H9623_13100</name>
</gene>
<evidence type="ECO:0000313" key="1">
    <source>
        <dbReference type="EMBL" id="MBE7701233.1"/>
    </source>
</evidence>
<reference evidence="1 2" key="1">
    <citation type="submission" date="2020-08" db="EMBL/GenBank/DDBJ databases">
        <title>A Genomic Blueprint of the Chicken Gut Microbiome.</title>
        <authorList>
            <person name="Gilroy R."/>
            <person name="Ravi A."/>
            <person name="Getino M."/>
            <person name="Pursley I."/>
            <person name="Horton D.L."/>
            <person name="Alikhan N.-F."/>
            <person name="Baker D."/>
            <person name="Gharbi K."/>
            <person name="Hall N."/>
            <person name="Watson M."/>
            <person name="Adriaenssens E.M."/>
            <person name="Foster-Nyarko E."/>
            <person name="Jarju S."/>
            <person name="Secka A."/>
            <person name="Antonio M."/>
            <person name="Oren A."/>
            <person name="Chaudhuri R."/>
            <person name="La Ragione R.M."/>
            <person name="Hildebrand F."/>
            <person name="Pallen M.J."/>
        </authorList>
    </citation>
    <scope>NUCLEOTIDE SEQUENCE [LARGE SCALE GENOMIC DNA]</scope>
    <source>
        <strain evidence="1 2">Sa1BUA8</strain>
    </source>
</reference>
<dbReference type="AlphaFoldDB" id="A0A9D5UAN2"/>
<evidence type="ECO:0000313" key="2">
    <source>
        <dbReference type="Proteomes" id="UP000822993"/>
    </source>
</evidence>
<dbReference type="EMBL" id="JACSPN010000017">
    <property type="protein sequence ID" value="MBE7701233.1"/>
    <property type="molecule type" value="Genomic_DNA"/>
</dbReference>
<dbReference type="Proteomes" id="UP000822993">
    <property type="component" value="Unassembled WGS sequence"/>
</dbReference>
<protein>
    <submittedName>
        <fullName evidence="1">Uncharacterized protein</fullName>
    </submittedName>
</protein>